<accession>A0A7M7MLA6</accession>
<reference evidence="1" key="1">
    <citation type="submission" date="2021-01" db="UniProtKB">
        <authorList>
            <consortium name="EnsemblMetazoa"/>
        </authorList>
    </citation>
    <scope>IDENTIFICATION</scope>
    <source>
        <strain evidence="1">DH4</strain>
    </source>
</reference>
<dbReference type="OrthoDB" id="7551604at2759"/>
<dbReference type="Proteomes" id="UP000005203">
    <property type="component" value="Linkage group LG7"/>
</dbReference>
<proteinExistence type="predicted"/>
<protein>
    <submittedName>
        <fullName evidence="3">Uncharacterized protein LOC113218906</fullName>
    </submittedName>
</protein>
<dbReference type="EnsemblMetazoa" id="XM_026441902">
    <property type="protein sequence ID" value="XP_026297687"/>
    <property type="gene ID" value="LOC113218906"/>
</dbReference>
<dbReference type="GeneID" id="113218906"/>
<reference evidence="3" key="2">
    <citation type="submission" date="2025-04" db="UniProtKB">
        <authorList>
            <consortium name="RefSeq"/>
        </authorList>
    </citation>
    <scope>IDENTIFICATION</scope>
    <source>
        <strain evidence="3">DH4</strain>
        <tissue evidence="3">Whole body</tissue>
    </source>
</reference>
<name>A0A7M7MLA6_APIME</name>
<dbReference type="KEGG" id="ame:113218906"/>
<evidence type="ECO:0000313" key="2">
    <source>
        <dbReference type="Proteomes" id="UP000005203"/>
    </source>
</evidence>
<gene>
    <name evidence="3" type="primary">LOC113218906</name>
</gene>
<accession>A0A8B8H127</accession>
<keyword evidence="2" id="KW-1185">Reference proteome</keyword>
<dbReference type="AlphaFoldDB" id="A0A7M7MLA6"/>
<evidence type="ECO:0000313" key="3">
    <source>
        <dbReference type="RefSeq" id="XP_026297687.1"/>
    </source>
</evidence>
<dbReference type="RefSeq" id="XP_026297687.1">
    <property type="nucleotide sequence ID" value="XM_026441902.1"/>
</dbReference>
<evidence type="ECO:0000313" key="1">
    <source>
        <dbReference type="EnsemblMetazoa" id="XP_026297687"/>
    </source>
</evidence>
<organism evidence="1">
    <name type="scientific">Apis mellifera</name>
    <name type="common">Honeybee</name>
    <dbReference type="NCBI Taxonomy" id="7460"/>
    <lineage>
        <taxon>Eukaryota</taxon>
        <taxon>Metazoa</taxon>
        <taxon>Ecdysozoa</taxon>
        <taxon>Arthropoda</taxon>
        <taxon>Hexapoda</taxon>
        <taxon>Insecta</taxon>
        <taxon>Pterygota</taxon>
        <taxon>Neoptera</taxon>
        <taxon>Endopterygota</taxon>
        <taxon>Hymenoptera</taxon>
        <taxon>Apocrita</taxon>
        <taxon>Aculeata</taxon>
        <taxon>Apoidea</taxon>
        <taxon>Anthophila</taxon>
        <taxon>Apidae</taxon>
        <taxon>Apis</taxon>
    </lineage>
</organism>
<sequence length="192" mass="22520">MNPKLRKVSQENENLFTSIDCNNHMDNCPMKHVNSNTRRVDFREDEVHNEPSIEQKQAENRYFENIIKSRKKKPRNNESPSGFCCNDFSYLTDRGGEADDENSQHMERPIRKHYLDEKPQKENTLLESSDESILDYCEGLDMEPILKNRLKPALLRAVNWIFGGCPEASRKAALKRNKIEKEGNQETDEWFL</sequence>